<comment type="caution">
    <text evidence="3">The sequence shown here is derived from an EMBL/GenBank/DDBJ whole genome shotgun (WGS) entry which is preliminary data.</text>
</comment>
<sequence length="264" mass="30607">MFYQEFPPIKALQDYIQYFWVLEDYTTNSSKTFFRVIPDGVPALIYQEGPSLFYNKCGLVLPELYIYGQSFRHIENSIGGPFRIIGAYLQPTALKTTFNIDAFEFNNQNIPLSDIVSNNILERLMNTSAIGEKIGIISDFFQKRIQSGTINLEKANYACNLLQKGISLKDVQTEIGLSERSLERLIKQYVGMSPKMFSRIIRFQSGLNLLRKSDLHNLTTLAYEKNYFDQSHYIREFKEFTGTTPKIFLLRSHETLANFPKWKL</sequence>
<keyword evidence="4" id="KW-1185">Reference proteome</keyword>
<evidence type="ECO:0000259" key="2">
    <source>
        <dbReference type="PROSITE" id="PS01124"/>
    </source>
</evidence>
<feature type="domain" description="HTH araC/xylS-type" evidence="2">
    <location>
        <begin position="160"/>
        <end position="251"/>
    </location>
</feature>
<dbReference type="InterPro" id="IPR046532">
    <property type="entry name" value="DUF6597"/>
</dbReference>
<reference evidence="3 4" key="1">
    <citation type="submission" date="2021-01" db="EMBL/GenBank/DDBJ databases">
        <title>C459-1 draft genome sequence.</title>
        <authorList>
            <person name="Zhang X.-F."/>
        </authorList>
    </citation>
    <scope>NUCLEOTIDE SEQUENCE [LARGE SCALE GENOMIC DNA]</scope>
    <source>
        <strain evidence="4">C459-1</strain>
    </source>
</reference>
<evidence type="ECO:0000313" key="3">
    <source>
        <dbReference type="EMBL" id="MBL1411475.1"/>
    </source>
</evidence>
<dbReference type="SMART" id="SM00342">
    <property type="entry name" value="HTH_ARAC"/>
    <property type="match status" value="1"/>
</dbReference>
<keyword evidence="1" id="KW-0238">DNA-binding</keyword>
<dbReference type="RefSeq" id="WP_202105188.1">
    <property type="nucleotide sequence ID" value="NZ_JAERTY010000017.1"/>
</dbReference>
<dbReference type="Pfam" id="PF20240">
    <property type="entry name" value="DUF6597"/>
    <property type="match status" value="1"/>
</dbReference>
<evidence type="ECO:0000256" key="1">
    <source>
        <dbReference type="ARBA" id="ARBA00023125"/>
    </source>
</evidence>
<dbReference type="Proteomes" id="UP000625283">
    <property type="component" value="Unassembled WGS sequence"/>
</dbReference>
<dbReference type="Gene3D" id="1.10.10.60">
    <property type="entry name" value="Homeodomain-like"/>
    <property type="match status" value="1"/>
</dbReference>
<dbReference type="Pfam" id="PF12833">
    <property type="entry name" value="HTH_18"/>
    <property type="match status" value="1"/>
</dbReference>
<gene>
    <name evidence="3" type="ORF">JKG61_22140</name>
</gene>
<dbReference type="EMBL" id="JAERTY010000017">
    <property type="protein sequence ID" value="MBL1411475.1"/>
    <property type="molecule type" value="Genomic_DNA"/>
</dbReference>
<dbReference type="InterPro" id="IPR018060">
    <property type="entry name" value="HTH_AraC"/>
</dbReference>
<dbReference type="PANTHER" id="PTHR43280:SF2">
    <property type="entry name" value="HTH-TYPE TRANSCRIPTIONAL REGULATOR EXSA"/>
    <property type="match status" value="1"/>
</dbReference>
<protein>
    <submittedName>
        <fullName evidence="3">Helix-turn-helix transcriptional regulator</fullName>
    </submittedName>
</protein>
<organism evidence="3 4">
    <name type="scientific">Sphingobacterium faecale</name>
    <dbReference type="NCBI Taxonomy" id="2803775"/>
    <lineage>
        <taxon>Bacteria</taxon>
        <taxon>Pseudomonadati</taxon>
        <taxon>Bacteroidota</taxon>
        <taxon>Sphingobacteriia</taxon>
        <taxon>Sphingobacteriales</taxon>
        <taxon>Sphingobacteriaceae</taxon>
        <taxon>Sphingobacterium</taxon>
    </lineage>
</organism>
<proteinExistence type="predicted"/>
<evidence type="ECO:0000313" key="4">
    <source>
        <dbReference type="Proteomes" id="UP000625283"/>
    </source>
</evidence>
<accession>A0ABS1RAU5</accession>
<dbReference type="PANTHER" id="PTHR43280">
    <property type="entry name" value="ARAC-FAMILY TRANSCRIPTIONAL REGULATOR"/>
    <property type="match status" value="1"/>
</dbReference>
<dbReference type="PROSITE" id="PS01124">
    <property type="entry name" value="HTH_ARAC_FAMILY_2"/>
    <property type="match status" value="1"/>
</dbReference>
<name>A0ABS1RAU5_9SPHI</name>